<dbReference type="InterPro" id="IPR013785">
    <property type="entry name" value="Aldolase_TIM"/>
</dbReference>
<protein>
    <recommendedName>
        <fullName evidence="7">Radical SAM core domain-containing protein</fullName>
    </recommendedName>
</protein>
<dbReference type="SFLD" id="SFLDS00029">
    <property type="entry name" value="Radical_SAM"/>
    <property type="match status" value="1"/>
</dbReference>
<dbReference type="SFLD" id="SFLDG01386">
    <property type="entry name" value="main_SPASM_domain-containing"/>
    <property type="match status" value="1"/>
</dbReference>
<keyword evidence="4" id="KW-0479">Metal-binding</keyword>
<dbReference type="InterPro" id="IPR023885">
    <property type="entry name" value="4Fe4S-binding_SPASM_dom"/>
</dbReference>
<dbReference type="GO" id="GO:0003824">
    <property type="term" value="F:catalytic activity"/>
    <property type="evidence" value="ECO:0007669"/>
    <property type="project" value="InterPro"/>
</dbReference>
<dbReference type="GO" id="GO:0046872">
    <property type="term" value="F:metal ion binding"/>
    <property type="evidence" value="ECO:0007669"/>
    <property type="project" value="UniProtKB-KW"/>
</dbReference>
<dbReference type="CDD" id="cd01335">
    <property type="entry name" value="Radical_SAM"/>
    <property type="match status" value="1"/>
</dbReference>
<dbReference type="NCBIfam" id="TIGR04085">
    <property type="entry name" value="rSAM_more_4Fe4S"/>
    <property type="match status" value="1"/>
</dbReference>
<dbReference type="PIRSF" id="PIRSF037420">
    <property type="entry name" value="PQQ_syn_pqqE"/>
    <property type="match status" value="1"/>
</dbReference>
<dbReference type="SFLD" id="SFLDG01067">
    <property type="entry name" value="SPASM/twitch_domain_containing"/>
    <property type="match status" value="1"/>
</dbReference>
<evidence type="ECO:0000313" key="9">
    <source>
        <dbReference type="Proteomes" id="UP000244906"/>
    </source>
</evidence>
<evidence type="ECO:0000259" key="7">
    <source>
        <dbReference type="PROSITE" id="PS51918"/>
    </source>
</evidence>
<evidence type="ECO:0000256" key="6">
    <source>
        <dbReference type="ARBA" id="ARBA00023014"/>
    </source>
</evidence>
<keyword evidence="5" id="KW-0408">Iron</keyword>
<dbReference type="GO" id="GO:0051539">
    <property type="term" value="F:4 iron, 4 sulfur cluster binding"/>
    <property type="evidence" value="ECO:0007669"/>
    <property type="project" value="UniProtKB-KW"/>
</dbReference>
<keyword evidence="2" id="KW-0004">4Fe-4S</keyword>
<dbReference type="SMART" id="SM00729">
    <property type="entry name" value="Elp3"/>
    <property type="match status" value="1"/>
</dbReference>
<organism evidence="8 9">
    <name type="scientific">Pelagibaculum spongiae</name>
    <dbReference type="NCBI Taxonomy" id="2080658"/>
    <lineage>
        <taxon>Bacteria</taxon>
        <taxon>Pseudomonadati</taxon>
        <taxon>Pseudomonadota</taxon>
        <taxon>Gammaproteobacteria</taxon>
        <taxon>Oceanospirillales</taxon>
        <taxon>Pelagibaculum</taxon>
    </lineage>
</organism>
<evidence type="ECO:0000256" key="4">
    <source>
        <dbReference type="ARBA" id="ARBA00022723"/>
    </source>
</evidence>
<comment type="caution">
    <text evidence="8">The sequence shown here is derived from an EMBL/GenBank/DDBJ whole genome shotgun (WGS) entry which is preliminary data.</text>
</comment>
<dbReference type="AlphaFoldDB" id="A0A2V1GW14"/>
<keyword evidence="9" id="KW-1185">Reference proteome</keyword>
<dbReference type="InterPro" id="IPR050377">
    <property type="entry name" value="Radical_SAM_PqqE_MftC-like"/>
</dbReference>
<reference evidence="8 9" key="1">
    <citation type="submission" date="2018-04" db="EMBL/GenBank/DDBJ databases">
        <title>Thalassorhabdus spongiae gen. nov., sp. nov., isolated from a marine sponge in South-West Iceland.</title>
        <authorList>
            <person name="Knobloch S."/>
            <person name="Daussin A."/>
            <person name="Johannsson R."/>
            <person name="Marteinsson V.T."/>
        </authorList>
    </citation>
    <scope>NUCLEOTIDE SEQUENCE [LARGE SCALE GENOMIC DNA]</scope>
    <source>
        <strain evidence="8 9">Hp12</strain>
    </source>
</reference>
<dbReference type="PANTHER" id="PTHR11228">
    <property type="entry name" value="RADICAL SAM DOMAIN PROTEIN"/>
    <property type="match status" value="1"/>
</dbReference>
<gene>
    <name evidence="8" type="ORF">DC094_19550</name>
</gene>
<evidence type="ECO:0000256" key="2">
    <source>
        <dbReference type="ARBA" id="ARBA00022485"/>
    </source>
</evidence>
<name>A0A2V1GW14_9GAMM</name>
<dbReference type="RefSeq" id="WP_116688813.1">
    <property type="nucleotide sequence ID" value="NZ_CAWNYD010000012.1"/>
</dbReference>
<evidence type="ECO:0000313" key="8">
    <source>
        <dbReference type="EMBL" id="PVZ64510.1"/>
    </source>
</evidence>
<feature type="domain" description="Radical SAM core" evidence="7">
    <location>
        <begin position="7"/>
        <end position="212"/>
    </location>
</feature>
<dbReference type="SUPFAM" id="SSF102114">
    <property type="entry name" value="Radical SAM enzymes"/>
    <property type="match status" value="1"/>
</dbReference>
<dbReference type="OrthoDB" id="9792276at2"/>
<comment type="cofactor">
    <cofactor evidence="1">
        <name>[4Fe-4S] cluster</name>
        <dbReference type="ChEBI" id="CHEBI:49883"/>
    </cofactor>
</comment>
<sequence length="341" mass="37964">MQYSHDRFQLDQIYLLLTRKCNLSCSHCIRSSNPYFTELIDKDLAFRIIDELSEIRKDASMLISGGEPTLHPDFYDIVKKSAGKFKNVVINTNGLRFNQLKDIANFQNVSIQISIDGDEDTHNNIRGKGTYKRTLANIDKLFELGIRVIVATTVTKHNFHSVLALDHALSKISFSYWNIKRVVGSGRADDTDDLTTPEWNEFVYKIKDETINLDRLRIATMFSENAIYAAANADEKNINLFAQNCGTGRSKLYINPNGTVYPCACMEEVITGDFKSSSAASVLDTLGSLAIEPQQGAACHNCPAWKLCHGGCPGAAMRTKFSSLGDPRCSAVPKGIINYEL</sequence>
<evidence type="ECO:0000256" key="3">
    <source>
        <dbReference type="ARBA" id="ARBA00022691"/>
    </source>
</evidence>
<dbReference type="InterPro" id="IPR058240">
    <property type="entry name" value="rSAM_sf"/>
</dbReference>
<keyword evidence="6" id="KW-0411">Iron-sulfur</keyword>
<dbReference type="Proteomes" id="UP000244906">
    <property type="component" value="Unassembled WGS sequence"/>
</dbReference>
<dbReference type="InterPro" id="IPR006638">
    <property type="entry name" value="Elp3/MiaA/NifB-like_rSAM"/>
</dbReference>
<keyword evidence="3" id="KW-0949">S-adenosyl-L-methionine</keyword>
<evidence type="ECO:0000256" key="1">
    <source>
        <dbReference type="ARBA" id="ARBA00001966"/>
    </source>
</evidence>
<dbReference type="InterPro" id="IPR017200">
    <property type="entry name" value="PqqE-like"/>
</dbReference>
<dbReference type="Gene3D" id="3.20.20.70">
    <property type="entry name" value="Aldolase class I"/>
    <property type="match status" value="1"/>
</dbReference>
<accession>A0A2V1GW14</accession>
<dbReference type="PANTHER" id="PTHR11228:SF7">
    <property type="entry name" value="PQQA PEPTIDE CYCLASE"/>
    <property type="match status" value="1"/>
</dbReference>
<dbReference type="Pfam" id="PF04055">
    <property type="entry name" value="Radical_SAM"/>
    <property type="match status" value="1"/>
</dbReference>
<dbReference type="Pfam" id="PF13186">
    <property type="entry name" value="SPASM"/>
    <property type="match status" value="1"/>
</dbReference>
<dbReference type="PROSITE" id="PS51918">
    <property type="entry name" value="RADICAL_SAM"/>
    <property type="match status" value="1"/>
</dbReference>
<dbReference type="EMBL" id="QDDL01000012">
    <property type="protein sequence ID" value="PVZ64510.1"/>
    <property type="molecule type" value="Genomic_DNA"/>
</dbReference>
<proteinExistence type="predicted"/>
<evidence type="ECO:0000256" key="5">
    <source>
        <dbReference type="ARBA" id="ARBA00023004"/>
    </source>
</evidence>
<dbReference type="InterPro" id="IPR007197">
    <property type="entry name" value="rSAM"/>
</dbReference>